<dbReference type="AlphaFoldDB" id="A0A1H3N7H4"/>
<dbReference type="Pfam" id="PF22016">
    <property type="entry name" value="DUF6933"/>
    <property type="match status" value="1"/>
</dbReference>
<protein>
    <recommendedName>
        <fullName evidence="1">DUF6933 domain-containing protein</fullName>
    </recommendedName>
</protein>
<reference evidence="3" key="1">
    <citation type="submission" date="2016-10" db="EMBL/GenBank/DDBJ databases">
        <authorList>
            <person name="Varghese N."/>
            <person name="Submissions S."/>
        </authorList>
    </citation>
    <scope>NUCLEOTIDE SEQUENCE [LARGE SCALE GENOMIC DNA]</scope>
    <source>
        <strain evidence="3">DSM 45422</strain>
    </source>
</reference>
<keyword evidence="3" id="KW-1185">Reference proteome</keyword>
<feature type="domain" description="DUF6933" evidence="1">
    <location>
        <begin position="2"/>
        <end position="126"/>
    </location>
</feature>
<dbReference type="InterPro" id="IPR053864">
    <property type="entry name" value="DUF6933"/>
</dbReference>
<accession>A0A1H3N7H4</accession>
<evidence type="ECO:0000313" key="3">
    <source>
        <dbReference type="Proteomes" id="UP000198921"/>
    </source>
</evidence>
<name>A0A1H3N7H4_9ACTN</name>
<evidence type="ECO:0000259" key="1">
    <source>
        <dbReference type="Pfam" id="PF22016"/>
    </source>
</evidence>
<proteinExistence type="predicted"/>
<organism evidence="2 3">
    <name type="scientific">Geodermatophilus africanus</name>
    <dbReference type="NCBI Taxonomy" id="1137993"/>
    <lineage>
        <taxon>Bacteria</taxon>
        <taxon>Bacillati</taxon>
        <taxon>Actinomycetota</taxon>
        <taxon>Actinomycetes</taxon>
        <taxon>Geodermatophilales</taxon>
        <taxon>Geodermatophilaceae</taxon>
        <taxon>Geodermatophilus</taxon>
    </lineage>
</organism>
<dbReference type="Proteomes" id="UP000198921">
    <property type="component" value="Unassembled WGS sequence"/>
</dbReference>
<gene>
    <name evidence="2" type="ORF">SAMN05660209_03895</name>
</gene>
<dbReference type="EMBL" id="FNOT01000012">
    <property type="protein sequence ID" value="SDY84901.1"/>
    <property type="molecule type" value="Genomic_DNA"/>
</dbReference>
<evidence type="ECO:0000313" key="2">
    <source>
        <dbReference type="EMBL" id="SDY84901.1"/>
    </source>
</evidence>
<sequence length="259" mass="28276">MLGAWYATVLRWRRPVVPFVNERTLLPLVMPLAPAKTLLHRLADALAELLSAHGVPAPLIEAEHVDALDHRGAPTANRSLVGVMNEFAFLAGAHRAERPDLMRLSQRLATTPCGPLFQRHISPDRELAALITGPSAPARPCLRASSRTWQMSVFGSSPLSRVPAVSVSVGQRGPSRVVEQATPVQVLRVAWLTRGAVGMPRRSWSLTDSAGRSGSISSVFEPRPGRGPDGCWRARHLGDLSEVRAVRSCRLARRRPGRR</sequence>